<dbReference type="EMBL" id="JANBPG010001006">
    <property type="protein sequence ID" value="KAJ1892365.1"/>
    <property type="molecule type" value="Genomic_DNA"/>
</dbReference>
<sequence length="762" mass="79483">MSQLQQSDKIRVVVSPQEDGTVAAPGPDRILTGHVLVSEGAFEGVERVEIQYRGVEVVGGTLEDYEDDSLDGLQPHKGVRALNKVYFDERLVVWQQEQQNKKLKNDDDVKDTSDMKLPFSIAFPCANYPTAAKSVCVSAPSQSFEIAYHIVGWLVGPNGTVVGRVSEPVSFVPLLNCQPSTILLAPATRTGYDDRGKECLVTRVTLSQTDYMPGDQVVGGVHIECLKSNRTIRKAESQLRQRVECRMRRTFSSAEIAEFIAGGSRPASARPPSESDESDVLWCRYIDIGQVSPLKLTNIAVGLAANAASAAAASACSLSMSQQASASAVTNASQVSEMGAEGGGLAKRDSGIIRSMTTKTSGNRSCSANVHTNVPASTHIIPGHFLLFSYELLIEVTMYSLTRGTQKVSTCTPLGSYASRPTTPGSTCGFELLKQVPFQKALAEAHGGNNVLSASVAGAAAGVVQSDPPAPIGLSGMADGQEVSESKVGRFSVGAFTSVSAAVAVAVSKEGLVEIKDEGSSNVRYSAFKPVPVSAAHRDNSRSESVDIENGDAEVQCVATVAPLPNAVEQLRFRCKSSLAFVPKIFAPAVETDIAAESDVKADVKVDAAAEASAGKTDAVVAEADKPDNFAVAVAVAEGGAEPVEPAIEDVAAPAALSDDSSNVDEAHSVSSQDIGAITATDFATAAFAAASAAVASAAITTTAIEPINDENAQLPQKRDSNISNNSNDSGTADSGIQETDVNADRQSCSGSSSDFDLAGAV</sequence>
<dbReference type="Proteomes" id="UP001150581">
    <property type="component" value="Unassembled WGS sequence"/>
</dbReference>
<evidence type="ECO:0000313" key="2">
    <source>
        <dbReference type="Proteomes" id="UP001150581"/>
    </source>
</evidence>
<name>A0ACC1IE59_9FUNG</name>
<reference evidence="1" key="1">
    <citation type="submission" date="2022-07" db="EMBL/GenBank/DDBJ databases">
        <title>Phylogenomic reconstructions and comparative analyses of Kickxellomycotina fungi.</title>
        <authorList>
            <person name="Reynolds N.K."/>
            <person name="Stajich J.E."/>
            <person name="Barry K."/>
            <person name="Grigoriev I.V."/>
            <person name="Crous P."/>
            <person name="Smith M.E."/>
        </authorList>
    </citation>
    <scope>NUCLEOTIDE SEQUENCE</scope>
    <source>
        <strain evidence="1">Benny 63K</strain>
    </source>
</reference>
<proteinExistence type="predicted"/>
<organism evidence="1 2">
    <name type="scientific">Kickxella alabastrina</name>
    <dbReference type="NCBI Taxonomy" id="61397"/>
    <lineage>
        <taxon>Eukaryota</taxon>
        <taxon>Fungi</taxon>
        <taxon>Fungi incertae sedis</taxon>
        <taxon>Zoopagomycota</taxon>
        <taxon>Kickxellomycotina</taxon>
        <taxon>Kickxellomycetes</taxon>
        <taxon>Kickxellales</taxon>
        <taxon>Kickxellaceae</taxon>
        <taxon>Kickxella</taxon>
    </lineage>
</organism>
<accession>A0ACC1IE59</accession>
<feature type="non-terminal residue" evidence="1">
    <location>
        <position position="762"/>
    </location>
</feature>
<protein>
    <submittedName>
        <fullName evidence="1">Uncharacterized protein</fullName>
    </submittedName>
</protein>
<evidence type="ECO:0000313" key="1">
    <source>
        <dbReference type="EMBL" id="KAJ1892365.1"/>
    </source>
</evidence>
<comment type="caution">
    <text evidence="1">The sequence shown here is derived from an EMBL/GenBank/DDBJ whole genome shotgun (WGS) entry which is preliminary data.</text>
</comment>
<keyword evidence="2" id="KW-1185">Reference proteome</keyword>
<gene>
    <name evidence="1" type="ORF">LPJ66_006385</name>
</gene>